<evidence type="ECO:0000313" key="4">
    <source>
        <dbReference type="Proteomes" id="UP001314635"/>
    </source>
</evidence>
<evidence type="ECO:0000259" key="2">
    <source>
        <dbReference type="SMART" id="SM00834"/>
    </source>
</evidence>
<evidence type="ECO:0000256" key="1">
    <source>
        <dbReference type="SAM" id="MobiDB-lite"/>
    </source>
</evidence>
<sequence length="76" mass="8230">MPFYSFHCANCAADVELLIGISERPVCPGCGGRKLTRLPSLPAPPARSPGLIRAARAQAAREGHLSNFSRAERKKR</sequence>
<feature type="domain" description="Putative regulatory protein FmdB zinc ribbon" evidence="2">
    <location>
        <begin position="1"/>
        <end position="40"/>
    </location>
</feature>
<dbReference type="SMART" id="SM00834">
    <property type="entry name" value="CxxC_CXXC_SSSS"/>
    <property type="match status" value="1"/>
</dbReference>
<dbReference type="Proteomes" id="UP001314635">
    <property type="component" value="Unassembled WGS sequence"/>
</dbReference>
<protein>
    <submittedName>
        <fullName evidence="3">Zinc ribbon domain-containing protein</fullName>
    </submittedName>
</protein>
<dbReference type="Pfam" id="PF09723">
    <property type="entry name" value="Zn_ribbon_8"/>
    <property type="match status" value="1"/>
</dbReference>
<name>A0ABS5G6Z3_9BRAD</name>
<dbReference type="NCBIfam" id="TIGR02605">
    <property type="entry name" value="CxxC_CxxC_SSSS"/>
    <property type="match status" value="1"/>
</dbReference>
<proteinExistence type="predicted"/>
<dbReference type="RefSeq" id="WP_012044304.1">
    <property type="nucleotide sequence ID" value="NZ_JABFDP010000014.1"/>
</dbReference>
<comment type="caution">
    <text evidence="3">The sequence shown here is derived from an EMBL/GenBank/DDBJ whole genome shotgun (WGS) entry which is preliminary data.</text>
</comment>
<dbReference type="InterPro" id="IPR013429">
    <property type="entry name" value="Regulatory_FmdB_Zinc_ribbon"/>
</dbReference>
<evidence type="ECO:0000313" key="3">
    <source>
        <dbReference type="EMBL" id="MBR1136824.1"/>
    </source>
</evidence>
<dbReference type="EMBL" id="JAFCLK010000011">
    <property type="protein sequence ID" value="MBR1136824.1"/>
    <property type="molecule type" value="Genomic_DNA"/>
</dbReference>
<reference evidence="4" key="1">
    <citation type="journal article" date="2021" name="ISME J.">
        <title>Evolutionary origin and ecological implication of a unique nif island in free-living Bradyrhizobium lineages.</title>
        <authorList>
            <person name="Tao J."/>
        </authorList>
    </citation>
    <scope>NUCLEOTIDE SEQUENCE [LARGE SCALE GENOMIC DNA]</scope>
    <source>
        <strain evidence="4">SZCCT0094</strain>
    </source>
</reference>
<organism evidence="3 4">
    <name type="scientific">Bradyrhizobium denitrificans</name>
    <dbReference type="NCBI Taxonomy" id="2734912"/>
    <lineage>
        <taxon>Bacteria</taxon>
        <taxon>Pseudomonadati</taxon>
        <taxon>Pseudomonadota</taxon>
        <taxon>Alphaproteobacteria</taxon>
        <taxon>Hyphomicrobiales</taxon>
        <taxon>Nitrobacteraceae</taxon>
        <taxon>Bradyrhizobium</taxon>
    </lineage>
</organism>
<gene>
    <name evidence="3" type="ORF">JQ619_13685</name>
</gene>
<accession>A0ABS5G6Z3</accession>
<keyword evidence="4" id="KW-1185">Reference proteome</keyword>
<feature type="region of interest" description="Disordered" evidence="1">
    <location>
        <begin position="57"/>
        <end position="76"/>
    </location>
</feature>